<keyword evidence="1" id="KW-0812">Transmembrane</keyword>
<evidence type="ECO:0000313" key="3">
    <source>
        <dbReference type="Proteomes" id="UP000501058"/>
    </source>
</evidence>
<dbReference type="KEGG" id="prv:G7070_06520"/>
<keyword evidence="1" id="KW-0472">Membrane</keyword>
<evidence type="ECO:0000313" key="2">
    <source>
        <dbReference type="EMBL" id="QIK71981.1"/>
    </source>
</evidence>
<name>A0A6G7Y5T0_9ACTN</name>
<feature type="transmembrane region" description="Helical" evidence="1">
    <location>
        <begin position="16"/>
        <end position="35"/>
    </location>
</feature>
<proteinExistence type="predicted"/>
<protein>
    <submittedName>
        <fullName evidence="2">Uncharacterized protein</fullName>
    </submittedName>
</protein>
<reference evidence="2 3" key="1">
    <citation type="submission" date="2020-03" db="EMBL/GenBank/DDBJ databases">
        <title>Propioniciclava sp. nov., isolated from Hydrophilus acuminatus.</title>
        <authorList>
            <person name="Hyun D.-W."/>
            <person name="Bae J.-W."/>
        </authorList>
    </citation>
    <scope>NUCLEOTIDE SEQUENCE [LARGE SCALE GENOMIC DNA]</scope>
    <source>
        <strain evidence="2 3">HDW11</strain>
    </source>
</reference>
<gene>
    <name evidence="2" type="ORF">G7070_06520</name>
</gene>
<dbReference type="Proteomes" id="UP000501058">
    <property type="component" value="Chromosome"/>
</dbReference>
<feature type="transmembrane region" description="Helical" evidence="1">
    <location>
        <begin position="77"/>
        <end position="95"/>
    </location>
</feature>
<feature type="transmembrane region" description="Helical" evidence="1">
    <location>
        <begin position="101"/>
        <end position="120"/>
    </location>
</feature>
<evidence type="ECO:0000256" key="1">
    <source>
        <dbReference type="SAM" id="Phobius"/>
    </source>
</evidence>
<sequence>MSEAPRRPFFTIGTPMKYALILAAIFMLPIVNSWLKYGGTITDDDLMYSAIASLVLVNPLAVIVVGAVYAWRHGFSATAPLLFGIAFLPAALVAYNETALPYALAYVAFGYLGEGIGLGLKRLRSAVRAR</sequence>
<dbReference type="EMBL" id="CP049865">
    <property type="protein sequence ID" value="QIK71981.1"/>
    <property type="molecule type" value="Genomic_DNA"/>
</dbReference>
<dbReference type="AlphaFoldDB" id="A0A6G7Y5T0"/>
<organism evidence="2 3">
    <name type="scientific">Propioniciclava coleopterorum</name>
    <dbReference type="NCBI Taxonomy" id="2714937"/>
    <lineage>
        <taxon>Bacteria</taxon>
        <taxon>Bacillati</taxon>
        <taxon>Actinomycetota</taxon>
        <taxon>Actinomycetes</taxon>
        <taxon>Propionibacteriales</taxon>
        <taxon>Propionibacteriaceae</taxon>
        <taxon>Propioniciclava</taxon>
    </lineage>
</organism>
<keyword evidence="1" id="KW-1133">Transmembrane helix</keyword>
<keyword evidence="3" id="KW-1185">Reference proteome</keyword>
<dbReference type="RefSeq" id="WP_166232897.1">
    <property type="nucleotide sequence ID" value="NZ_CP049865.1"/>
</dbReference>
<accession>A0A6G7Y5T0</accession>
<feature type="transmembrane region" description="Helical" evidence="1">
    <location>
        <begin position="47"/>
        <end position="70"/>
    </location>
</feature>